<dbReference type="RefSeq" id="WP_160031145.1">
    <property type="nucleotide sequence ID" value="NZ_CP041764.1"/>
</dbReference>
<evidence type="ECO:0000313" key="1">
    <source>
        <dbReference type="EMBL" id="QHA89555.1"/>
    </source>
</evidence>
<proteinExistence type="predicted"/>
<dbReference type="Proteomes" id="UP000430368">
    <property type="component" value="Chromosome"/>
</dbReference>
<reference evidence="1 2" key="1">
    <citation type="submission" date="2019-07" db="EMBL/GenBank/DDBJ databases">
        <title>Serratia dokdonensis sp. nov., an elicitor of systemic resistance in Nicotiana Tabacum.</title>
        <authorList>
            <person name="Son J.-S."/>
            <person name="Hwang Y.-J."/>
            <person name="Lee S.-Y."/>
            <person name="Ghim S.-Y."/>
        </authorList>
    </citation>
    <scope>NUCLEOTIDE SEQUENCE [LARGE SCALE GENOMIC DNA]</scope>
    <source>
        <strain evidence="1 2">KUDC3025</strain>
    </source>
</reference>
<organism evidence="1 2">
    <name type="scientific">Serratia rhizosphaerae</name>
    <dbReference type="NCBI Taxonomy" id="2597702"/>
    <lineage>
        <taxon>Bacteria</taxon>
        <taxon>Pseudomonadati</taxon>
        <taxon>Pseudomonadota</taxon>
        <taxon>Gammaproteobacteria</taxon>
        <taxon>Enterobacterales</taxon>
        <taxon>Yersiniaceae</taxon>
        <taxon>Serratia</taxon>
    </lineage>
</organism>
<gene>
    <name evidence="1" type="ORF">FO014_22630</name>
</gene>
<evidence type="ECO:0000313" key="2">
    <source>
        <dbReference type="Proteomes" id="UP000430368"/>
    </source>
</evidence>
<name>A0ABX6GTJ2_9GAMM</name>
<protein>
    <submittedName>
        <fullName evidence="1">Uncharacterized protein</fullName>
    </submittedName>
</protein>
<accession>A0ABX6GTJ2</accession>
<keyword evidence="2" id="KW-1185">Reference proteome</keyword>
<sequence>MKSHNTAEGYTMATQISMQQLKSIYAQHGADVSERQLRDTLEQCNEQADVIYNDYNGNPLPPRSATEWANYFAIGEAEEQRCEGLAAADFQRDAYGID</sequence>
<dbReference type="EMBL" id="CP041764">
    <property type="protein sequence ID" value="QHA89555.1"/>
    <property type="molecule type" value="Genomic_DNA"/>
</dbReference>